<dbReference type="EMBL" id="PDKN01000004">
    <property type="protein sequence ID" value="RXJ57686.1"/>
    <property type="molecule type" value="Genomic_DNA"/>
</dbReference>
<dbReference type="Gene3D" id="1.10.760.10">
    <property type="entry name" value="Cytochrome c-like domain"/>
    <property type="match status" value="1"/>
</dbReference>
<dbReference type="PROSITE" id="PS51007">
    <property type="entry name" value="CYTC"/>
    <property type="match status" value="1"/>
</dbReference>
<keyword evidence="2 4" id="KW-0479">Metal-binding</keyword>
<evidence type="ECO:0000313" key="7">
    <source>
        <dbReference type="EMBL" id="RXJ57686.1"/>
    </source>
</evidence>
<feature type="transmembrane region" description="Helical" evidence="5">
    <location>
        <begin position="264"/>
        <end position="281"/>
    </location>
</feature>
<dbReference type="InterPro" id="IPR009056">
    <property type="entry name" value="Cyt_c-like_dom"/>
</dbReference>
<evidence type="ECO:0000256" key="4">
    <source>
        <dbReference type="PROSITE-ProRule" id="PRU00433"/>
    </source>
</evidence>
<feature type="transmembrane region" description="Helical" evidence="5">
    <location>
        <begin position="288"/>
        <end position="306"/>
    </location>
</feature>
<dbReference type="GO" id="GO:0046872">
    <property type="term" value="F:metal ion binding"/>
    <property type="evidence" value="ECO:0007669"/>
    <property type="project" value="UniProtKB-KW"/>
</dbReference>
<evidence type="ECO:0000256" key="5">
    <source>
        <dbReference type="SAM" id="Phobius"/>
    </source>
</evidence>
<dbReference type="InterPro" id="IPR036909">
    <property type="entry name" value="Cyt_c-like_dom_sf"/>
</dbReference>
<accession>A0A4Q0XSG2</accession>
<keyword evidence="5" id="KW-0812">Transmembrane</keyword>
<feature type="transmembrane region" description="Helical" evidence="5">
    <location>
        <begin position="67"/>
        <end position="87"/>
    </location>
</feature>
<feature type="transmembrane region" description="Helical" evidence="5">
    <location>
        <begin position="187"/>
        <end position="205"/>
    </location>
</feature>
<evidence type="ECO:0000259" key="6">
    <source>
        <dbReference type="PROSITE" id="PS51007"/>
    </source>
</evidence>
<dbReference type="Proteomes" id="UP000290657">
    <property type="component" value="Unassembled WGS sequence"/>
</dbReference>
<gene>
    <name evidence="7" type="ORF">CRV04_07705</name>
</gene>
<dbReference type="SUPFAM" id="SSF46626">
    <property type="entry name" value="Cytochrome c"/>
    <property type="match status" value="1"/>
</dbReference>
<feature type="transmembrane region" description="Helical" evidence="5">
    <location>
        <begin position="140"/>
        <end position="162"/>
    </location>
</feature>
<name>A0A4Q0XSG2_9BACT</name>
<reference evidence="7 8" key="1">
    <citation type="submission" date="2017-10" db="EMBL/GenBank/DDBJ databases">
        <title>Genomics of the genus Arcobacter.</title>
        <authorList>
            <person name="Perez-Cataluna A."/>
            <person name="Figueras M.J."/>
        </authorList>
    </citation>
    <scope>NUCLEOTIDE SEQUENCE [LARGE SCALE GENOMIC DNA]</scope>
    <source>
        <strain evidence="7 8">CECT 8987</strain>
    </source>
</reference>
<feature type="transmembrane region" description="Helical" evidence="5">
    <location>
        <begin position="27"/>
        <end position="47"/>
    </location>
</feature>
<evidence type="ECO:0000256" key="1">
    <source>
        <dbReference type="ARBA" id="ARBA00022617"/>
    </source>
</evidence>
<keyword evidence="3 4" id="KW-0408">Iron</keyword>
<keyword evidence="8" id="KW-1185">Reference proteome</keyword>
<keyword evidence="5" id="KW-1133">Transmembrane helix</keyword>
<evidence type="ECO:0000313" key="8">
    <source>
        <dbReference type="Proteomes" id="UP000290657"/>
    </source>
</evidence>
<evidence type="ECO:0000256" key="3">
    <source>
        <dbReference type="ARBA" id="ARBA00023004"/>
    </source>
</evidence>
<comment type="caution">
    <text evidence="7">The sequence shown here is derived from an EMBL/GenBank/DDBJ whole genome shotgun (WGS) entry which is preliminary data.</text>
</comment>
<proteinExistence type="predicted"/>
<dbReference type="AlphaFoldDB" id="A0A4Q0XSG2"/>
<dbReference type="GO" id="GO:0020037">
    <property type="term" value="F:heme binding"/>
    <property type="evidence" value="ECO:0007669"/>
    <property type="project" value="InterPro"/>
</dbReference>
<feature type="transmembrane region" description="Helical" evidence="5">
    <location>
        <begin position="226"/>
        <end position="244"/>
    </location>
</feature>
<feature type="transmembrane region" description="Helical" evidence="5">
    <location>
        <begin position="107"/>
        <end position="128"/>
    </location>
</feature>
<feature type="domain" description="Cytochrome c" evidence="6">
    <location>
        <begin position="368"/>
        <end position="444"/>
    </location>
</feature>
<organism evidence="7 8">
    <name type="scientific">Candidatus Marinarcus aquaticus</name>
    <dbReference type="NCBI Taxonomy" id="2044504"/>
    <lineage>
        <taxon>Bacteria</taxon>
        <taxon>Pseudomonadati</taxon>
        <taxon>Campylobacterota</taxon>
        <taxon>Epsilonproteobacteria</taxon>
        <taxon>Campylobacterales</taxon>
        <taxon>Arcobacteraceae</taxon>
        <taxon>Candidatus Marinarcus</taxon>
    </lineage>
</organism>
<keyword evidence="1 4" id="KW-0349">Heme</keyword>
<dbReference type="RefSeq" id="WP_128996259.1">
    <property type="nucleotide sequence ID" value="NZ_PDKN01000004.1"/>
</dbReference>
<evidence type="ECO:0000256" key="2">
    <source>
        <dbReference type="ARBA" id="ARBA00022723"/>
    </source>
</evidence>
<dbReference type="OrthoDB" id="9795893at2"/>
<sequence length="445" mass="50010">MDIIGQFPLFYFPEYGSAWMMGMTGTIHILASHTSVGAAMLFAFLAYKAYNENRTDLYPYMKKYGMFLLIFSYVIGSITGPGIWYTATAASPRGISALIHNFVWVWATEWVFFVYEVIGVFVLVYFIGKIDKKTHLKLTYTFALASVGTLALIIGIISFMMWPGTQEYYATGSASDAFFGINTFPHMFLRIGFMIMLSGVIGLIISSAMKKDNLELSRELTRKMGYISMIGGFLVLFFFMWYMGTLPDNAHAVFNITKADVVQSRIILTVVFSIYFLVAIVKPQFISTPLAGIMVFVILIAGIWPGEKLRESMRKPYVAGQYIYSNQIISRDVEGKNIKSELPIIAEKGLLQVNPFVPENLRVITEENKLEVGELLTKMSCSNCHSLEKTGKYRPLQARLTGMDKEGIKSILYAIGSGGMSYMPTLKLPDHEYDAIAEYIASLNY</sequence>
<keyword evidence="5" id="KW-0472">Membrane</keyword>
<dbReference type="GO" id="GO:0009055">
    <property type="term" value="F:electron transfer activity"/>
    <property type="evidence" value="ECO:0007669"/>
    <property type="project" value="InterPro"/>
</dbReference>
<protein>
    <submittedName>
        <fullName evidence="7">Cytochrome C</fullName>
    </submittedName>
</protein>